<dbReference type="Pfam" id="PF15952">
    <property type="entry name" value="ESM4"/>
    <property type="match status" value="1"/>
</dbReference>
<dbReference type="GO" id="GO:0007219">
    <property type="term" value="P:Notch signaling pathway"/>
    <property type="evidence" value="ECO:0007669"/>
    <property type="project" value="InterPro"/>
</dbReference>
<dbReference type="PANTHER" id="PTHR12254">
    <property type="entry name" value="ENHANCER OF SPLIT MALPHA PROTEIN"/>
    <property type="match status" value="1"/>
</dbReference>
<protein>
    <submittedName>
        <fullName evidence="2">Enhancer of split malpha protein</fullName>
    </submittedName>
</protein>
<keyword evidence="1" id="KW-1185">Reference proteome</keyword>
<dbReference type="PANTHER" id="PTHR12254:SF0">
    <property type="entry name" value="BARBU-RELATED"/>
    <property type="match status" value="1"/>
</dbReference>
<accession>A0A6J2TJJ8</accession>
<proteinExistence type="predicted"/>
<evidence type="ECO:0000313" key="1">
    <source>
        <dbReference type="Proteomes" id="UP000504634"/>
    </source>
</evidence>
<dbReference type="RefSeq" id="XP_030375635.1">
    <property type="nucleotide sequence ID" value="XM_030519775.1"/>
</dbReference>
<name>A0A6J2TJJ8_DROLE</name>
<dbReference type="AlphaFoldDB" id="A0A6J2TJJ8"/>
<gene>
    <name evidence="2" type="primary">LOC115624924</name>
</gene>
<reference evidence="2" key="1">
    <citation type="submission" date="2025-08" db="UniProtKB">
        <authorList>
            <consortium name="RefSeq"/>
        </authorList>
    </citation>
    <scope>IDENTIFICATION</scope>
    <source>
        <strain evidence="2">11010-0011.00</strain>
        <tissue evidence="2">Whole body</tissue>
    </source>
</reference>
<evidence type="ECO:0000313" key="2">
    <source>
        <dbReference type="RefSeq" id="XP_030375635.1"/>
    </source>
</evidence>
<dbReference type="OrthoDB" id="8190494at2759"/>
<dbReference type="InterPro" id="IPR029686">
    <property type="entry name" value="Malpha/m4/m2"/>
</dbReference>
<dbReference type="Proteomes" id="UP000504634">
    <property type="component" value="Unplaced"/>
</dbReference>
<organism evidence="1 2">
    <name type="scientific">Drosophila lebanonensis</name>
    <name type="common">Fruit fly</name>
    <name type="synonym">Scaptodrosophila lebanonensis</name>
    <dbReference type="NCBI Taxonomy" id="7225"/>
    <lineage>
        <taxon>Eukaryota</taxon>
        <taxon>Metazoa</taxon>
        <taxon>Ecdysozoa</taxon>
        <taxon>Arthropoda</taxon>
        <taxon>Hexapoda</taxon>
        <taxon>Insecta</taxon>
        <taxon>Pterygota</taxon>
        <taxon>Neoptera</taxon>
        <taxon>Endopterygota</taxon>
        <taxon>Diptera</taxon>
        <taxon>Brachycera</taxon>
        <taxon>Muscomorpha</taxon>
        <taxon>Ephydroidea</taxon>
        <taxon>Drosophilidae</taxon>
        <taxon>Scaptodrosophila</taxon>
    </lineage>
</organism>
<dbReference type="GO" id="GO:0007423">
    <property type="term" value="P:sensory organ development"/>
    <property type="evidence" value="ECO:0007669"/>
    <property type="project" value="InterPro"/>
</dbReference>
<sequence length="151" mass="17709">MNHQFAYNNKKTFTMYKCKVSPSRRLKNILKPLLGRVFKTKTPQTKRSSYIASEEKEAEFDWLHNDMDNMANEHLENQLIDEIQQCSADDAIIIYGENGSAELQPMDPEDYYVPVNFARTNAGTFFWTSLHPKSFEPYAIEWNFLDRWGQA</sequence>
<dbReference type="GeneID" id="115624924"/>